<name>A0ABR8A2I3_9CYAN</name>
<accession>A0ABR8A2I3</accession>
<proteinExistence type="predicted"/>
<dbReference type="RefSeq" id="WP_190404379.1">
    <property type="nucleotide sequence ID" value="NZ_JACJQB010000042.1"/>
</dbReference>
<dbReference type="InterPro" id="IPR041304">
    <property type="entry name" value="AbiTii"/>
</dbReference>
<evidence type="ECO:0000259" key="1">
    <source>
        <dbReference type="Pfam" id="PF18864"/>
    </source>
</evidence>
<dbReference type="Proteomes" id="UP000642094">
    <property type="component" value="Unassembled WGS sequence"/>
</dbReference>
<gene>
    <name evidence="2" type="ORF">H6F41_15570</name>
</gene>
<evidence type="ECO:0000313" key="3">
    <source>
        <dbReference type="Proteomes" id="UP000642094"/>
    </source>
</evidence>
<dbReference type="Pfam" id="PF18864">
    <property type="entry name" value="AbiTii"/>
    <property type="match status" value="1"/>
</dbReference>
<feature type="domain" description="AbiTii" evidence="1">
    <location>
        <begin position="27"/>
        <end position="154"/>
    </location>
</feature>
<comment type="caution">
    <text evidence="2">The sequence shown here is derived from an EMBL/GenBank/DDBJ whole genome shotgun (WGS) entry which is preliminary data.</text>
</comment>
<keyword evidence="3" id="KW-1185">Reference proteome</keyword>
<protein>
    <recommendedName>
        <fullName evidence="1">AbiTii domain-containing protein</fullName>
    </recommendedName>
</protein>
<dbReference type="EMBL" id="JACJQB010000042">
    <property type="protein sequence ID" value="MBD2189552.1"/>
    <property type="molecule type" value="Genomic_DNA"/>
</dbReference>
<evidence type="ECO:0000313" key="2">
    <source>
        <dbReference type="EMBL" id="MBD2189552.1"/>
    </source>
</evidence>
<reference evidence="2 3" key="1">
    <citation type="journal article" date="2020" name="ISME J.">
        <title>Comparative genomics reveals insights into cyanobacterial evolution and habitat adaptation.</title>
        <authorList>
            <person name="Chen M.Y."/>
            <person name="Teng W.K."/>
            <person name="Zhao L."/>
            <person name="Hu C.X."/>
            <person name="Zhou Y.K."/>
            <person name="Han B.P."/>
            <person name="Song L.R."/>
            <person name="Shu W.S."/>
        </authorList>
    </citation>
    <scope>NUCLEOTIDE SEQUENCE [LARGE SCALE GENOMIC DNA]</scope>
    <source>
        <strain evidence="2 3">FACHB-723</strain>
    </source>
</reference>
<organism evidence="2 3">
    <name type="scientific">Pseudanabaena mucicola FACHB-723</name>
    <dbReference type="NCBI Taxonomy" id="2692860"/>
    <lineage>
        <taxon>Bacteria</taxon>
        <taxon>Bacillati</taxon>
        <taxon>Cyanobacteriota</taxon>
        <taxon>Cyanophyceae</taxon>
        <taxon>Pseudanabaenales</taxon>
        <taxon>Pseudanabaenaceae</taxon>
        <taxon>Pseudanabaena</taxon>
    </lineage>
</organism>
<sequence>MSPSEPSVAPSFTDIITALNLHLELEDAIEKLPLTHALEKGLAFAKMQNLNALETYISQELNGYGSQPPNYRYVNLSYFDDGGQAINGLKQYSSYPVVTGVKKLEMHLKNGLTLMLPKQILGFLSQVSGRQVDSGHIAPSEISQLLETIRSQVIIKFTAAV</sequence>